<reference evidence="2 3" key="1">
    <citation type="submission" date="2019-04" db="EMBL/GenBank/DDBJ databases">
        <authorList>
            <person name="Van Vliet M D."/>
        </authorList>
    </citation>
    <scope>NUCLEOTIDE SEQUENCE [LARGE SCALE GENOMIC DNA]</scope>
    <source>
        <strain evidence="2 3">F1</strain>
    </source>
</reference>
<protein>
    <submittedName>
        <fullName evidence="2">Uncharacterized protein</fullName>
    </submittedName>
</protein>
<keyword evidence="3" id="KW-1185">Reference proteome</keyword>
<dbReference type="Proteomes" id="UP000366872">
    <property type="component" value="Unassembled WGS sequence"/>
</dbReference>
<evidence type="ECO:0000313" key="2">
    <source>
        <dbReference type="EMBL" id="VGO11740.1"/>
    </source>
</evidence>
<feature type="chain" id="PRO_5025595161" evidence="1">
    <location>
        <begin position="25"/>
        <end position="758"/>
    </location>
</feature>
<keyword evidence="1" id="KW-0732">Signal</keyword>
<evidence type="ECO:0000256" key="1">
    <source>
        <dbReference type="SAM" id="SignalP"/>
    </source>
</evidence>
<evidence type="ECO:0000313" key="3">
    <source>
        <dbReference type="Proteomes" id="UP000366872"/>
    </source>
</evidence>
<dbReference type="EMBL" id="CAAHFG010000001">
    <property type="protein sequence ID" value="VGO11740.1"/>
    <property type="molecule type" value="Genomic_DNA"/>
</dbReference>
<dbReference type="RefSeq" id="WP_136077471.1">
    <property type="nucleotide sequence ID" value="NZ_CAAHFG010000001.1"/>
</dbReference>
<feature type="signal peptide" evidence="1">
    <location>
        <begin position="1"/>
        <end position="24"/>
    </location>
</feature>
<organism evidence="2 3">
    <name type="scientific">Pontiella desulfatans</name>
    <dbReference type="NCBI Taxonomy" id="2750659"/>
    <lineage>
        <taxon>Bacteria</taxon>
        <taxon>Pseudomonadati</taxon>
        <taxon>Kiritimatiellota</taxon>
        <taxon>Kiritimatiellia</taxon>
        <taxon>Kiritimatiellales</taxon>
        <taxon>Pontiellaceae</taxon>
        <taxon>Pontiella</taxon>
    </lineage>
</organism>
<dbReference type="AlphaFoldDB" id="A0A6C2TVQ8"/>
<sequence>MKNRTRIITAAIAAATLGAVSAQAVDWTGAAADGMWTNAVNWGGALPLADTANIANGDTVTYDDGNTNSIQRQYVNGGSTVNITGGKLSSTLAGNTIRELIGDGSANTGTVNQTGGFYDVGHLLAVGKSGGYGTYNLSGGTLNIGRGGNTLMGSPFGASLHVGGGESLMYITGGILKTRVGVEIDNNGTFKVDGTNATIAVGSAGSIDGNWYQEGTLSLGISSNGISQILIDDTENDGTCQALFAFGSLLDIELLDGYVPTGTNSWDVMFSEGVMYDDGMQLADASLTNDWSFAVVDTDSSGAPDTLRVTYGIGSSLPGDIPTGRTMKWNGTVDDDYNNLDNWSIYDGSTYTNEATATPYSGDIWWIGEYHNAGNPVPDCNYNGGAAVNQHSIAIGIARTATFNFNRGNLSFGNNGWNNIGGHNAGGNATLNVNGGTLGINAIRTALGGADATININGGDLTIGRGQTFDGISTSIVLGYDNKGGTGALHVASGSLITRTGMRLGNGTGIGVFSVEGTEATSIGIGSNNTGDGFWNQKSNSVLQARFATNGVTTIFIDDQDGDDDAWATFEDGAILEVDFMEGATNYTTFDLMVCEGPITDNGLKLVTSSPGEWSYGIVTNGITNILQVTVVDNDFTENGTPISWLTGYGLSAADDEVDNDVDGFLTWEEYICDTDPTDSNDLFQVTGGEQLPGGDFVITWNSSADRQYSISTNLNLVISDFAVTVSDIPGKDGSTSYTSSVPAAAAMFFEIGVTNAN</sequence>
<name>A0A6C2TVQ8_PONDE</name>
<proteinExistence type="predicted"/>
<gene>
    <name evidence="2" type="ORF">PDESU_00286</name>
</gene>
<accession>A0A6C2TVQ8</accession>